<gene>
    <name evidence="1" type="ORF">QAD02_023765</name>
</gene>
<evidence type="ECO:0000313" key="1">
    <source>
        <dbReference type="EMBL" id="KAJ8687970.1"/>
    </source>
</evidence>
<dbReference type="EMBL" id="CM056741">
    <property type="protein sequence ID" value="KAJ8687970.1"/>
    <property type="molecule type" value="Genomic_DNA"/>
</dbReference>
<reference evidence="1" key="1">
    <citation type="submission" date="2023-04" db="EMBL/GenBank/DDBJ databases">
        <title>A chromosome-level genome assembly of the parasitoid wasp Eretmocerus hayati.</title>
        <authorList>
            <person name="Zhong Y."/>
            <person name="Liu S."/>
            <person name="Liu Y."/>
        </authorList>
    </citation>
    <scope>NUCLEOTIDE SEQUENCE</scope>
    <source>
        <strain evidence="1">ZJU_SS_LIU_2023</strain>
    </source>
</reference>
<evidence type="ECO:0000313" key="2">
    <source>
        <dbReference type="Proteomes" id="UP001239111"/>
    </source>
</evidence>
<keyword evidence="2" id="KW-1185">Reference proteome</keyword>
<proteinExistence type="predicted"/>
<dbReference type="Proteomes" id="UP001239111">
    <property type="component" value="Chromosome 1"/>
</dbReference>
<organism evidence="1 2">
    <name type="scientific">Eretmocerus hayati</name>
    <dbReference type="NCBI Taxonomy" id="131215"/>
    <lineage>
        <taxon>Eukaryota</taxon>
        <taxon>Metazoa</taxon>
        <taxon>Ecdysozoa</taxon>
        <taxon>Arthropoda</taxon>
        <taxon>Hexapoda</taxon>
        <taxon>Insecta</taxon>
        <taxon>Pterygota</taxon>
        <taxon>Neoptera</taxon>
        <taxon>Endopterygota</taxon>
        <taxon>Hymenoptera</taxon>
        <taxon>Apocrita</taxon>
        <taxon>Proctotrupomorpha</taxon>
        <taxon>Chalcidoidea</taxon>
        <taxon>Aphelinidae</taxon>
        <taxon>Aphelininae</taxon>
        <taxon>Eretmocerus</taxon>
    </lineage>
</organism>
<name>A0ACC2PWK2_9HYME</name>
<comment type="caution">
    <text evidence="1">The sequence shown here is derived from an EMBL/GenBank/DDBJ whole genome shotgun (WGS) entry which is preliminary data.</text>
</comment>
<sequence>MPQTFQIAFPKGANLESIEILAKVGGYDVIGLDWTVDISEARKRVGPNITLQGNMDPMALYASPEKVRVRGENMVRQFGKSRYIANLGHGITPDTPISSVEAFIEGVHSL</sequence>
<accession>A0ACC2PWK2</accession>
<protein>
    <submittedName>
        <fullName evidence="1">Uncharacterized protein</fullName>
    </submittedName>
</protein>